<reference evidence="2" key="1">
    <citation type="submission" date="2019-08" db="EMBL/GenBank/DDBJ databases">
        <authorList>
            <person name="Kucharzyk K."/>
            <person name="Murdoch R.W."/>
            <person name="Higgins S."/>
            <person name="Loffler F."/>
        </authorList>
    </citation>
    <scope>NUCLEOTIDE SEQUENCE</scope>
</reference>
<dbReference type="AlphaFoldDB" id="A0A645CJS3"/>
<feature type="compositionally biased region" description="Basic and acidic residues" evidence="1">
    <location>
        <begin position="106"/>
        <end position="117"/>
    </location>
</feature>
<accession>A0A645CJS3</accession>
<organism evidence="2">
    <name type="scientific">bioreactor metagenome</name>
    <dbReference type="NCBI Taxonomy" id="1076179"/>
    <lineage>
        <taxon>unclassified sequences</taxon>
        <taxon>metagenomes</taxon>
        <taxon>ecological metagenomes</taxon>
    </lineage>
</organism>
<proteinExistence type="predicted"/>
<evidence type="ECO:0000313" key="2">
    <source>
        <dbReference type="EMBL" id="MPM77194.1"/>
    </source>
</evidence>
<dbReference type="EMBL" id="VSSQ01027778">
    <property type="protein sequence ID" value="MPM77194.1"/>
    <property type="molecule type" value="Genomic_DNA"/>
</dbReference>
<gene>
    <name evidence="2" type="ORF">SDC9_124194</name>
</gene>
<protein>
    <submittedName>
        <fullName evidence="2">Uncharacterized protein</fullName>
    </submittedName>
</protein>
<feature type="region of interest" description="Disordered" evidence="1">
    <location>
        <begin position="65"/>
        <end position="117"/>
    </location>
</feature>
<name>A0A645CJS3_9ZZZZ</name>
<sequence>MPGIPRGAGAGIKAIRAGDNVLDAVSTAKTVENATDMGKVAKVQPNPHGAKGKPDHQAKVKELETKAANENPGQNIVTEKKINAKGSNRCPDVQVQDPKQNNKTTKVYEAERNPNSK</sequence>
<evidence type="ECO:0000256" key="1">
    <source>
        <dbReference type="SAM" id="MobiDB-lite"/>
    </source>
</evidence>
<comment type="caution">
    <text evidence="2">The sequence shown here is derived from an EMBL/GenBank/DDBJ whole genome shotgun (WGS) entry which is preliminary data.</text>
</comment>